<dbReference type="SUPFAM" id="SSF52799">
    <property type="entry name" value="(Phosphotyrosine protein) phosphatases II"/>
    <property type="match status" value="1"/>
</dbReference>
<protein>
    <submittedName>
        <fullName evidence="2">Tyrosine-protein phosphatase</fullName>
    </submittedName>
</protein>
<accession>A0A9X3X845</accession>
<dbReference type="PROSITE" id="PS50056">
    <property type="entry name" value="TYR_PHOSPHATASE_2"/>
    <property type="match status" value="1"/>
</dbReference>
<dbReference type="Pfam" id="PF13350">
    <property type="entry name" value="Y_phosphatase3"/>
    <property type="match status" value="1"/>
</dbReference>
<evidence type="ECO:0000313" key="2">
    <source>
        <dbReference type="EMBL" id="MDC3984520.1"/>
    </source>
</evidence>
<feature type="domain" description="Tyrosine specific protein phosphatases" evidence="1">
    <location>
        <begin position="81"/>
        <end position="166"/>
    </location>
</feature>
<dbReference type="GO" id="GO:0004721">
    <property type="term" value="F:phosphoprotein phosphatase activity"/>
    <property type="evidence" value="ECO:0007669"/>
    <property type="project" value="InterPro"/>
</dbReference>
<proteinExistence type="predicted"/>
<evidence type="ECO:0000313" key="3">
    <source>
        <dbReference type="Proteomes" id="UP001151081"/>
    </source>
</evidence>
<dbReference type="PROSITE" id="PS00383">
    <property type="entry name" value="TYR_PHOSPHATASE_1"/>
    <property type="match status" value="1"/>
</dbReference>
<reference evidence="2 3" key="1">
    <citation type="submission" date="2021-04" db="EMBL/GenBank/DDBJ databases">
        <title>Genome analysis of Polyangium sp.</title>
        <authorList>
            <person name="Li Y."/>
            <person name="Wang J."/>
        </authorList>
    </citation>
    <scope>NUCLEOTIDE SEQUENCE [LARGE SCALE GENOMIC DNA]</scope>
    <source>
        <strain evidence="2 3">SDU14</strain>
    </source>
</reference>
<sequence>MNFRDVGEWIALLGAENLLPARRLLRGGKLDAVREAAEIGHPGTIVNLRQGPDRHTFGAEYRHVSIPNSYEKYDTTDATVRRWLNAVAQAVCEAPAFPVMLHCTSGKDRTGVAVALLLTALGAPRAIIVEEYLLSDGEVERAWIERALDGIGDVRRYLARVDVQRLRERLRSV</sequence>
<comment type="caution">
    <text evidence="2">The sequence shown here is derived from an EMBL/GenBank/DDBJ whole genome shotgun (WGS) entry which is preliminary data.</text>
</comment>
<dbReference type="InterPro" id="IPR026893">
    <property type="entry name" value="Tyr/Ser_Pase_IphP-type"/>
</dbReference>
<dbReference type="Gene3D" id="3.90.190.10">
    <property type="entry name" value="Protein tyrosine phosphatase superfamily"/>
    <property type="match status" value="1"/>
</dbReference>
<dbReference type="Proteomes" id="UP001151081">
    <property type="component" value="Unassembled WGS sequence"/>
</dbReference>
<dbReference type="InterPro" id="IPR029021">
    <property type="entry name" value="Prot-tyrosine_phosphatase-like"/>
</dbReference>
<keyword evidence="3" id="KW-1185">Reference proteome</keyword>
<dbReference type="InterPro" id="IPR000387">
    <property type="entry name" value="Tyr_Pase_dom"/>
</dbReference>
<dbReference type="EMBL" id="JAGTJJ010000021">
    <property type="protein sequence ID" value="MDC3984520.1"/>
    <property type="molecule type" value="Genomic_DNA"/>
</dbReference>
<dbReference type="AlphaFoldDB" id="A0A9X3X845"/>
<name>A0A9X3X845_9BACT</name>
<organism evidence="2 3">
    <name type="scientific">Polyangium jinanense</name>
    <dbReference type="NCBI Taxonomy" id="2829994"/>
    <lineage>
        <taxon>Bacteria</taxon>
        <taxon>Pseudomonadati</taxon>
        <taxon>Myxococcota</taxon>
        <taxon>Polyangia</taxon>
        <taxon>Polyangiales</taxon>
        <taxon>Polyangiaceae</taxon>
        <taxon>Polyangium</taxon>
    </lineage>
</organism>
<dbReference type="InterPro" id="IPR016130">
    <property type="entry name" value="Tyr_Pase_AS"/>
</dbReference>
<evidence type="ECO:0000259" key="1">
    <source>
        <dbReference type="PROSITE" id="PS50056"/>
    </source>
</evidence>
<gene>
    <name evidence="2" type="ORF">KEG57_28695</name>
</gene>